<gene>
    <name evidence="1" type="ORF">AM571_CH02425</name>
</gene>
<name>A0A1L5P516_RHIET</name>
<evidence type="ECO:0000313" key="2">
    <source>
        <dbReference type="Proteomes" id="UP000185109"/>
    </source>
</evidence>
<accession>A0A1L5P516</accession>
<evidence type="ECO:0000313" key="1">
    <source>
        <dbReference type="EMBL" id="APO75234.1"/>
    </source>
</evidence>
<organism evidence="1 2">
    <name type="scientific">Rhizobium etli 8C-3</name>
    <dbReference type="NCBI Taxonomy" id="538025"/>
    <lineage>
        <taxon>Bacteria</taxon>
        <taxon>Pseudomonadati</taxon>
        <taxon>Pseudomonadota</taxon>
        <taxon>Alphaproteobacteria</taxon>
        <taxon>Hyphomicrobiales</taxon>
        <taxon>Rhizobiaceae</taxon>
        <taxon>Rhizobium/Agrobacterium group</taxon>
        <taxon>Rhizobium</taxon>
    </lineage>
</organism>
<dbReference type="EMBL" id="CP017241">
    <property type="protein sequence ID" value="APO75234.1"/>
    <property type="molecule type" value="Genomic_DNA"/>
</dbReference>
<proteinExistence type="predicted"/>
<reference evidence="1 2" key="1">
    <citation type="submission" date="2016-09" db="EMBL/GenBank/DDBJ databases">
        <title>The complete genome sequences of Rhizobium gallicum, symbiovars gallicum and phaseoli, symbionts associated to common bean (Phaseolus vulgaris).</title>
        <authorList>
            <person name="Bustos P."/>
            <person name="Santamaria R.I."/>
            <person name="Perez-Carrascal O.M."/>
            <person name="Juarez S."/>
            <person name="Lozano L."/>
            <person name="Martinez-Flores I."/>
            <person name="Martinez-Romero E."/>
            <person name="Cevallos M."/>
            <person name="Romero D."/>
            <person name="Davila G."/>
            <person name="Gonzalez V."/>
        </authorList>
    </citation>
    <scope>NUCLEOTIDE SEQUENCE [LARGE SCALE GENOMIC DNA]</scope>
    <source>
        <strain evidence="1 2">8C-3</strain>
    </source>
</reference>
<dbReference type="Proteomes" id="UP000185109">
    <property type="component" value="Chromosome"/>
</dbReference>
<dbReference type="AlphaFoldDB" id="A0A1L5P516"/>
<dbReference type="RefSeq" id="WP_074061618.1">
    <property type="nucleotide sequence ID" value="NZ_CP017241.1"/>
</dbReference>
<protein>
    <submittedName>
        <fullName evidence="1">Uncharacterized protein</fullName>
    </submittedName>
</protein>
<sequence>MTTAFNASAAVAALESHRTELIDYINRTTDALIAKIAGAHPSLVVGVKIPTLEQAQDPRNKDGVNLTARGAEILYRLFDDGAGYNRASKALSITQTAARNRKSLWEKQGGLNRKREPLDIDE</sequence>